<name>A0ABX4IMU3_9ENTR</name>
<evidence type="ECO:0000313" key="2">
    <source>
        <dbReference type="Proteomes" id="UP000219642"/>
    </source>
</evidence>
<proteinExistence type="predicted"/>
<reference evidence="1 2" key="1">
    <citation type="submission" date="2017-06" db="EMBL/GenBank/DDBJ databases">
        <title>Draft genome sequence of nitrogen-fixing Kosakonia pseudosacchari strain NN143 isolated from sugarcane roots.</title>
        <authorList>
            <person name="Li Y."/>
            <person name="Li S."/>
            <person name="Lin L."/>
            <person name="Wu X."/>
            <person name="Yang L."/>
            <person name="Li Y."/>
            <person name="An Q."/>
        </authorList>
    </citation>
    <scope>NUCLEOTIDE SEQUENCE [LARGE SCALE GENOMIC DNA]</scope>
    <source>
        <strain evidence="1 2">NN143</strain>
    </source>
</reference>
<dbReference type="EMBL" id="NITV01000009">
    <property type="protein sequence ID" value="PDO84700.1"/>
    <property type="molecule type" value="Genomic_DNA"/>
</dbReference>
<gene>
    <name evidence="1" type="ORF">BK796_17505</name>
</gene>
<evidence type="ECO:0000313" key="1">
    <source>
        <dbReference type="EMBL" id="PDO84700.1"/>
    </source>
</evidence>
<dbReference type="Proteomes" id="UP000219642">
    <property type="component" value="Unassembled WGS sequence"/>
</dbReference>
<organism evidence="1 2">
    <name type="scientific">Kosakonia pseudosacchari</name>
    <dbReference type="NCBI Taxonomy" id="1646340"/>
    <lineage>
        <taxon>Bacteria</taxon>
        <taxon>Pseudomonadati</taxon>
        <taxon>Pseudomonadota</taxon>
        <taxon>Gammaproteobacteria</taxon>
        <taxon>Enterobacterales</taxon>
        <taxon>Enterobacteriaceae</taxon>
        <taxon>Kosakonia</taxon>
    </lineage>
</organism>
<accession>A0ABX4IMU3</accession>
<keyword evidence="2" id="KW-1185">Reference proteome</keyword>
<protein>
    <recommendedName>
        <fullName evidence="3">DUF2845 domain-containing protein</fullName>
    </recommendedName>
</protein>
<sequence>MYQQLQNNSNGRENMKKILTALIIFSGLLGSASALAISLKGDYPACISEAEFNRLQSIIQHKDEESMTEIFKTSCLMPKKGLSVDKVVSMGWTSGIAHVKIYVKGNLYDLWTNTENLSSD</sequence>
<comment type="caution">
    <text evidence="1">The sequence shown here is derived from an EMBL/GenBank/DDBJ whole genome shotgun (WGS) entry which is preliminary data.</text>
</comment>
<evidence type="ECO:0008006" key="3">
    <source>
        <dbReference type="Google" id="ProtNLM"/>
    </source>
</evidence>